<feature type="transmembrane region" description="Helical" evidence="9">
    <location>
        <begin position="316"/>
        <end position="343"/>
    </location>
</feature>
<sequence length="409" mass="42977">MVVEPSPSVDDGLPHGVRIAGAWAWRVILFIAAAYLVIQVISRLRLVVIPIAVAVLLAAMFEPIASALRSRGMNRSLSAGLVLVTGLIVVFGGLTLVVQTFIAQLADLSTQVGQGIAEVQSWLARGPLHLSQTQLDDAVTRLQTALTENQGALTSGALTTATTVGELVTGFFLVLFTLFFYLRDGGQIWAFLCRLLPRNARLPVARAGHYSWHTLVSYVRATVLVAFVDAAGIGIGLAILRVPLVLPLAALVFLGSFIPVIGATLTGTVAVLVALVTVGPVKALILLGVVIAVQQLEGHVLQPLIMGRAVALHPLAVILAIATGVITAGIVGGLVAVPLLAVLNTALRYLFSHPDGEPTPDRQPPGTEPTDDTALPHIVHQQRDDGEVASPEETPTAPEPRATEVGTPR</sequence>
<feature type="region of interest" description="Disordered" evidence="8">
    <location>
        <begin position="354"/>
        <end position="409"/>
    </location>
</feature>
<name>I0GZ67_ACTM4</name>
<proteinExistence type="inferred from homology"/>
<evidence type="ECO:0000313" key="11">
    <source>
        <dbReference type="Proteomes" id="UP000007882"/>
    </source>
</evidence>
<dbReference type="EMBL" id="AP012319">
    <property type="protein sequence ID" value="BAL86054.1"/>
    <property type="molecule type" value="Genomic_DNA"/>
</dbReference>
<dbReference type="HOGENOM" id="CLU_031275_3_2_11"/>
<evidence type="ECO:0000256" key="5">
    <source>
        <dbReference type="ARBA" id="ARBA00022692"/>
    </source>
</evidence>
<evidence type="ECO:0000256" key="9">
    <source>
        <dbReference type="SAM" id="Phobius"/>
    </source>
</evidence>
<evidence type="ECO:0000256" key="8">
    <source>
        <dbReference type="SAM" id="MobiDB-lite"/>
    </source>
</evidence>
<evidence type="ECO:0000313" key="10">
    <source>
        <dbReference type="EMBL" id="BAL86054.1"/>
    </source>
</evidence>
<keyword evidence="4" id="KW-1003">Cell membrane</keyword>
<keyword evidence="6 9" id="KW-1133">Transmembrane helix</keyword>
<keyword evidence="3" id="KW-0813">Transport</keyword>
<dbReference type="AlphaFoldDB" id="I0GZ67"/>
<feature type="transmembrane region" description="Helical" evidence="9">
    <location>
        <begin position="80"/>
        <end position="102"/>
    </location>
</feature>
<evidence type="ECO:0000256" key="2">
    <source>
        <dbReference type="ARBA" id="ARBA00009773"/>
    </source>
</evidence>
<dbReference type="Pfam" id="PF01594">
    <property type="entry name" value="AI-2E_transport"/>
    <property type="match status" value="1"/>
</dbReference>
<dbReference type="PANTHER" id="PTHR21716:SF53">
    <property type="entry name" value="PERMEASE PERM-RELATED"/>
    <property type="match status" value="1"/>
</dbReference>
<reference evidence="10 11" key="1">
    <citation type="submission" date="2012-02" db="EMBL/GenBank/DDBJ databases">
        <title>Complete genome sequence of Actinoplanes missouriensis 431 (= NBRC 102363).</title>
        <authorList>
            <person name="Ohnishi Y."/>
            <person name="Ishikawa J."/>
            <person name="Sekine M."/>
            <person name="Hosoyama A."/>
            <person name="Harada T."/>
            <person name="Narita H."/>
            <person name="Hata T."/>
            <person name="Konno Y."/>
            <person name="Tutikane K."/>
            <person name="Fujita N."/>
            <person name="Horinouchi S."/>
            <person name="Hayakawa M."/>
        </authorList>
    </citation>
    <scope>NUCLEOTIDE SEQUENCE [LARGE SCALE GENOMIC DNA]</scope>
    <source>
        <strain evidence="11">ATCC 14538 / DSM 43046 / CBS 188.64 / JCM 3121 / NBRC 102363 / NCIMB 12654 / NRRL B-3342 / UNCC 431</strain>
    </source>
</reference>
<feature type="transmembrane region" description="Helical" evidence="9">
    <location>
        <begin position="272"/>
        <end position="296"/>
    </location>
</feature>
<dbReference type="Proteomes" id="UP000007882">
    <property type="component" value="Chromosome"/>
</dbReference>
<comment type="similarity">
    <text evidence="2">Belongs to the autoinducer-2 exporter (AI-2E) (TC 2.A.86) family.</text>
</comment>
<keyword evidence="5 9" id="KW-0812">Transmembrane</keyword>
<evidence type="ECO:0000256" key="4">
    <source>
        <dbReference type="ARBA" id="ARBA00022475"/>
    </source>
</evidence>
<dbReference type="eggNOG" id="COG0628">
    <property type="taxonomic scope" value="Bacteria"/>
</dbReference>
<evidence type="ECO:0000256" key="3">
    <source>
        <dbReference type="ARBA" id="ARBA00022448"/>
    </source>
</evidence>
<accession>I0GZ67</accession>
<organism evidence="10 11">
    <name type="scientific">Actinoplanes missouriensis (strain ATCC 14538 / DSM 43046 / CBS 188.64 / JCM 3121 / NBRC 102363 / NCIMB 12654 / NRRL B-3342 / UNCC 431)</name>
    <dbReference type="NCBI Taxonomy" id="512565"/>
    <lineage>
        <taxon>Bacteria</taxon>
        <taxon>Bacillati</taxon>
        <taxon>Actinomycetota</taxon>
        <taxon>Actinomycetes</taxon>
        <taxon>Micromonosporales</taxon>
        <taxon>Micromonosporaceae</taxon>
        <taxon>Actinoplanes</taxon>
    </lineage>
</organism>
<evidence type="ECO:0000256" key="1">
    <source>
        <dbReference type="ARBA" id="ARBA00004651"/>
    </source>
</evidence>
<feature type="transmembrane region" description="Helical" evidence="9">
    <location>
        <begin position="163"/>
        <end position="182"/>
    </location>
</feature>
<dbReference type="GO" id="GO:0005886">
    <property type="term" value="C:plasma membrane"/>
    <property type="evidence" value="ECO:0007669"/>
    <property type="project" value="UniProtKB-SubCell"/>
</dbReference>
<protein>
    <submittedName>
        <fullName evidence="10">Putative integral membrane protein</fullName>
    </submittedName>
</protein>
<dbReference type="GO" id="GO:0055085">
    <property type="term" value="P:transmembrane transport"/>
    <property type="evidence" value="ECO:0007669"/>
    <property type="project" value="TreeGrafter"/>
</dbReference>
<dbReference type="KEGG" id="ams:AMIS_8340"/>
<gene>
    <name evidence="10" type="ordered locus">AMIS_8340</name>
</gene>
<dbReference type="PATRIC" id="fig|512565.3.peg.838"/>
<dbReference type="PANTHER" id="PTHR21716">
    <property type="entry name" value="TRANSMEMBRANE PROTEIN"/>
    <property type="match status" value="1"/>
</dbReference>
<dbReference type="InterPro" id="IPR002549">
    <property type="entry name" value="AI-2E-like"/>
</dbReference>
<feature type="transmembrane region" description="Helical" evidence="9">
    <location>
        <begin position="47"/>
        <end position="68"/>
    </location>
</feature>
<evidence type="ECO:0000256" key="6">
    <source>
        <dbReference type="ARBA" id="ARBA00022989"/>
    </source>
</evidence>
<feature type="transmembrane region" description="Helical" evidence="9">
    <location>
        <begin position="245"/>
        <end position="265"/>
    </location>
</feature>
<comment type="subcellular location">
    <subcellularLocation>
        <location evidence="1">Cell membrane</location>
        <topology evidence="1">Multi-pass membrane protein</topology>
    </subcellularLocation>
</comment>
<evidence type="ECO:0000256" key="7">
    <source>
        <dbReference type="ARBA" id="ARBA00023136"/>
    </source>
</evidence>
<keyword evidence="11" id="KW-1185">Reference proteome</keyword>
<keyword evidence="7 9" id="KW-0472">Membrane</keyword>
<feature type="transmembrane region" description="Helical" evidence="9">
    <location>
        <begin position="218"/>
        <end position="239"/>
    </location>
</feature>
<feature type="compositionally biased region" description="Low complexity" evidence="8">
    <location>
        <begin position="389"/>
        <end position="409"/>
    </location>
</feature>
<feature type="transmembrane region" description="Helical" evidence="9">
    <location>
        <begin position="23"/>
        <end position="41"/>
    </location>
</feature>